<dbReference type="InterPro" id="IPR015419">
    <property type="entry name" value="CTAG/Pcc1"/>
</dbReference>
<organism evidence="2 3">
    <name type="scientific">Phialemonium thermophilum</name>
    <dbReference type="NCBI Taxonomy" id="223376"/>
    <lineage>
        <taxon>Eukaryota</taxon>
        <taxon>Fungi</taxon>
        <taxon>Dikarya</taxon>
        <taxon>Ascomycota</taxon>
        <taxon>Pezizomycotina</taxon>
        <taxon>Sordariomycetes</taxon>
        <taxon>Sordariomycetidae</taxon>
        <taxon>Cephalothecales</taxon>
        <taxon>Cephalothecaceae</taxon>
        <taxon>Phialemonium</taxon>
    </lineage>
</organism>
<evidence type="ECO:0000313" key="3">
    <source>
        <dbReference type="Proteomes" id="UP001586593"/>
    </source>
</evidence>
<dbReference type="EMBL" id="JAZHXJ010000002">
    <property type="protein sequence ID" value="KAL1884295.1"/>
    <property type="molecule type" value="Genomic_DNA"/>
</dbReference>
<proteinExistence type="inferred from homology"/>
<dbReference type="Gene3D" id="3.30.310.50">
    <property type="entry name" value="Alpha-D-phosphohexomutase, C-terminal domain"/>
    <property type="match status" value="1"/>
</dbReference>
<evidence type="ECO:0000256" key="1">
    <source>
        <dbReference type="ARBA" id="ARBA00007073"/>
    </source>
</evidence>
<sequence>MSSTTGMSQLPCSLTIDIPFPDARLVSVALRAISVDKELSPLVRRELSTVTSEGKSGVEAPVGETILRARYCATTNRMLRVAVNSFMDSLALVLEVMEELDIDVLQTRSETRAT</sequence>
<accession>A0ABR3Y8J5</accession>
<evidence type="ECO:0000313" key="2">
    <source>
        <dbReference type="EMBL" id="KAL1884295.1"/>
    </source>
</evidence>
<reference evidence="2 3" key="1">
    <citation type="journal article" date="2024" name="Commun. Biol.">
        <title>Comparative genomic analysis of thermophilic fungi reveals convergent evolutionary adaptations and gene losses.</title>
        <authorList>
            <person name="Steindorff A.S."/>
            <person name="Aguilar-Pontes M.V."/>
            <person name="Robinson A.J."/>
            <person name="Andreopoulos B."/>
            <person name="LaButti K."/>
            <person name="Kuo A."/>
            <person name="Mondo S."/>
            <person name="Riley R."/>
            <person name="Otillar R."/>
            <person name="Haridas S."/>
            <person name="Lipzen A."/>
            <person name="Grimwood J."/>
            <person name="Schmutz J."/>
            <person name="Clum A."/>
            <person name="Reid I.D."/>
            <person name="Moisan M.C."/>
            <person name="Butler G."/>
            <person name="Nguyen T.T.M."/>
            <person name="Dewar K."/>
            <person name="Conant G."/>
            <person name="Drula E."/>
            <person name="Henrissat B."/>
            <person name="Hansel C."/>
            <person name="Singer S."/>
            <person name="Hutchinson M.I."/>
            <person name="de Vries R.P."/>
            <person name="Natvig D.O."/>
            <person name="Powell A.J."/>
            <person name="Tsang A."/>
            <person name="Grigoriev I.V."/>
        </authorList>
    </citation>
    <scope>NUCLEOTIDE SEQUENCE [LARGE SCALE GENOMIC DNA]</scope>
    <source>
        <strain evidence="2 3">ATCC 24622</strain>
    </source>
</reference>
<dbReference type="PANTHER" id="PTHR31283">
    <property type="entry name" value="EKC/KEOPS COMPLEX SUBUNIT PCC1 FAMILY MEMBER"/>
    <property type="match status" value="1"/>
</dbReference>
<keyword evidence="3" id="KW-1185">Reference proteome</keyword>
<comment type="similarity">
    <text evidence="1">Belongs to the CTAG/PCC1 family.</text>
</comment>
<gene>
    <name evidence="2" type="ORF">VTK73DRAFT_3279</name>
</gene>
<dbReference type="Pfam" id="PF09341">
    <property type="entry name" value="Pcc1"/>
    <property type="match status" value="1"/>
</dbReference>
<dbReference type="PANTHER" id="PTHR31283:SF5">
    <property type="entry name" value="EKC_KEOPS COMPLEX SUBUNIT LAGE3"/>
    <property type="match status" value="1"/>
</dbReference>
<protein>
    <recommendedName>
        <fullName evidence="4">Transcription factor Pcc1</fullName>
    </recommendedName>
</protein>
<dbReference type="Proteomes" id="UP001586593">
    <property type="component" value="Unassembled WGS sequence"/>
</dbReference>
<name>A0ABR3Y8J5_9PEZI</name>
<comment type="caution">
    <text evidence="2">The sequence shown here is derived from an EMBL/GenBank/DDBJ whole genome shotgun (WGS) entry which is preliminary data.</text>
</comment>
<evidence type="ECO:0008006" key="4">
    <source>
        <dbReference type="Google" id="ProtNLM"/>
    </source>
</evidence>